<protein>
    <submittedName>
        <fullName evidence="1">Uncharacterized protein</fullName>
    </submittedName>
</protein>
<organism evidence="1 2">
    <name type="scientific">Apiospora arundinis</name>
    <dbReference type="NCBI Taxonomy" id="335852"/>
    <lineage>
        <taxon>Eukaryota</taxon>
        <taxon>Fungi</taxon>
        <taxon>Dikarya</taxon>
        <taxon>Ascomycota</taxon>
        <taxon>Pezizomycotina</taxon>
        <taxon>Sordariomycetes</taxon>
        <taxon>Xylariomycetidae</taxon>
        <taxon>Amphisphaeriales</taxon>
        <taxon>Apiosporaceae</taxon>
        <taxon>Apiospora</taxon>
    </lineage>
</organism>
<proteinExistence type="predicted"/>
<dbReference type="EMBL" id="JAPCWZ010000007">
    <property type="protein sequence ID" value="KAK8855088.1"/>
    <property type="molecule type" value="Genomic_DNA"/>
</dbReference>
<evidence type="ECO:0000313" key="2">
    <source>
        <dbReference type="Proteomes" id="UP001390339"/>
    </source>
</evidence>
<reference evidence="1 2" key="1">
    <citation type="journal article" date="2024" name="IMA Fungus">
        <title>Apiospora arundinis, a panoply of carbohydrate-active enzymes and secondary metabolites.</title>
        <authorList>
            <person name="Sorensen T."/>
            <person name="Petersen C."/>
            <person name="Muurmann A.T."/>
            <person name="Christiansen J.V."/>
            <person name="Brundto M.L."/>
            <person name="Overgaard C.K."/>
            <person name="Boysen A.T."/>
            <person name="Wollenberg R.D."/>
            <person name="Larsen T.O."/>
            <person name="Sorensen J.L."/>
            <person name="Nielsen K.L."/>
            <person name="Sondergaard T.E."/>
        </authorList>
    </citation>
    <scope>NUCLEOTIDE SEQUENCE [LARGE SCALE GENOMIC DNA]</scope>
    <source>
        <strain evidence="1 2">AAU 773</strain>
    </source>
</reference>
<evidence type="ECO:0000313" key="1">
    <source>
        <dbReference type="EMBL" id="KAK8855088.1"/>
    </source>
</evidence>
<accession>A0ABR2HY84</accession>
<sequence>MGVMAVPDADQTSINDHLSRLSGVSFIIRSSPSTAAKSFAFSTFLQQHLKQAFVTSARTITKMRASFVSALVFTGLVGSAIANPVEASTKLEKPEEPNPMGYDDSFDDYADYSYQGSILKQALSQISGHIQIVNNYLETMKEPLSPGDKLALVGQIVPPLTSVTGVLDNLPIVGTENPYVQASTLEALEAKGYGRGPKGGDKCNKLCIFDLVGKIVLQCHGVIFSTVSKCGLGFAFQYMVPLILTLIKSITSLDRIVPGCLAPAQGMLNQILGKCGFAGLAGFLGGL</sequence>
<comment type="caution">
    <text evidence="1">The sequence shown here is derived from an EMBL/GenBank/DDBJ whole genome shotgun (WGS) entry which is preliminary data.</text>
</comment>
<dbReference type="Proteomes" id="UP001390339">
    <property type="component" value="Unassembled WGS sequence"/>
</dbReference>
<gene>
    <name evidence="1" type="ORF">PGQ11_011000</name>
</gene>
<name>A0ABR2HY84_9PEZI</name>
<keyword evidence="2" id="KW-1185">Reference proteome</keyword>